<organism evidence="2 3">
    <name type="scientific">Paenibacillus selenitireducens</name>
    <dbReference type="NCBI Taxonomy" id="1324314"/>
    <lineage>
        <taxon>Bacteria</taxon>
        <taxon>Bacillati</taxon>
        <taxon>Bacillota</taxon>
        <taxon>Bacilli</taxon>
        <taxon>Bacillales</taxon>
        <taxon>Paenibacillaceae</taxon>
        <taxon>Paenibacillus</taxon>
    </lineage>
</organism>
<comment type="caution">
    <text evidence="2">The sequence shown here is derived from an EMBL/GenBank/DDBJ whole genome shotgun (WGS) entry which is preliminary data.</text>
</comment>
<dbReference type="InterPro" id="IPR010690">
    <property type="entry name" value="YqfD"/>
</dbReference>
<dbReference type="PIRSF" id="PIRSF029895">
    <property type="entry name" value="SpoIV"/>
    <property type="match status" value="1"/>
</dbReference>
<dbReference type="STRING" id="1324314.BVG16_11040"/>
<keyword evidence="1" id="KW-0812">Transmembrane</keyword>
<evidence type="ECO:0000313" key="3">
    <source>
        <dbReference type="Proteomes" id="UP000190188"/>
    </source>
</evidence>
<gene>
    <name evidence="2" type="ORF">BVG16_11040</name>
</gene>
<dbReference type="EMBL" id="MSZX01000004">
    <property type="protein sequence ID" value="OPA78410.1"/>
    <property type="molecule type" value="Genomic_DNA"/>
</dbReference>
<keyword evidence="1" id="KW-1133">Transmembrane helix</keyword>
<proteinExistence type="predicted"/>
<keyword evidence="1" id="KW-0472">Membrane</keyword>
<reference evidence="2 3" key="1">
    <citation type="submission" date="2017-01" db="EMBL/GenBank/DDBJ databases">
        <title>Genome analysis of Paenibacillus selenitrireducens ES3-24.</title>
        <authorList>
            <person name="Xu D."/>
            <person name="Yao R."/>
            <person name="Zheng S."/>
        </authorList>
    </citation>
    <scope>NUCLEOTIDE SEQUENCE [LARGE SCALE GENOMIC DNA]</scope>
    <source>
        <strain evidence="2 3">ES3-24</strain>
    </source>
</reference>
<dbReference type="Pfam" id="PF06898">
    <property type="entry name" value="YqfD"/>
    <property type="match status" value="1"/>
</dbReference>
<protein>
    <submittedName>
        <fullName evidence="2">Sporulation protein YqfD</fullName>
    </submittedName>
</protein>
<dbReference type="NCBIfam" id="TIGR02876">
    <property type="entry name" value="spore_yqfD"/>
    <property type="match status" value="1"/>
</dbReference>
<evidence type="ECO:0000313" key="2">
    <source>
        <dbReference type="EMBL" id="OPA78410.1"/>
    </source>
</evidence>
<dbReference type="RefSeq" id="WP_078498683.1">
    <property type="nucleotide sequence ID" value="NZ_MSZX01000004.1"/>
</dbReference>
<keyword evidence="3" id="KW-1185">Reference proteome</keyword>
<accession>A0A1T2XEY4</accession>
<dbReference type="AlphaFoldDB" id="A0A1T2XEY4"/>
<evidence type="ECO:0000256" key="1">
    <source>
        <dbReference type="SAM" id="Phobius"/>
    </source>
</evidence>
<dbReference type="Proteomes" id="UP000190188">
    <property type="component" value="Unassembled WGS sequence"/>
</dbReference>
<feature type="transmembrane region" description="Helical" evidence="1">
    <location>
        <begin position="89"/>
        <end position="109"/>
    </location>
</feature>
<name>A0A1T2XEY4_9BACL</name>
<sequence length="393" mass="45137">MNKLNSFIQGYVSVVIRGEQREQFVNLATKKRLEIWDVRFRGGQGITMKVLLRDFFEFRPLLKETSCRVHVQERFGLPFQLNKLGRRKAFISGFFLFLLGLYVLSSLVWKVDVQGNVRLSEDEILKAARQEGIYVFQWSFRLKNQEDLSKRLSHSIPGVTWVGVEKHGTNITIQVAEATKPDERVLNNPRHLVAKADAVITDIYTEQGRPQVRKNTRVKKGSILISGIIGSEQNPQVVVARGDVKGLVWHEYEVSVPLIQKEKTYTGEWKERKYLITGDRALQLTGYGKIPFAKYDIVEDREDAKVGPYQLPVGMMTEKLMEVQYIERELSETDAKNVGLQQARSDVLVKNGPNAQIQAEKILHQEIKNGKVYLNILFEVEQWITEELPIVQP</sequence>
<dbReference type="OrthoDB" id="1640349at2"/>